<keyword evidence="4" id="KW-0493">Microtubule</keyword>
<feature type="compositionally biased region" description="Polar residues" evidence="6">
    <location>
        <begin position="153"/>
        <end position="165"/>
    </location>
</feature>
<dbReference type="OrthoDB" id="1925970at2759"/>
<feature type="compositionally biased region" description="Basic and acidic residues" evidence="6">
    <location>
        <begin position="100"/>
        <end position="112"/>
    </location>
</feature>
<organism evidence="8 9">
    <name type="scientific">Carnegiea gigantea</name>
    <dbReference type="NCBI Taxonomy" id="171969"/>
    <lineage>
        <taxon>Eukaryota</taxon>
        <taxon>Viridiplantae</taxon>
        <taxon>Streptophyta</taxon>
        <taxon>Embryophyta</taxon>
        <taxon>Tracheophyta</taxon>
        <taxon>Spermatophyta</taxon>
        <taxon>Magnoliopsida</taxon>
        <taxon>eudicotyledons</taxon>
        <taxon>Gunneridae</taxon>
        <taxon>Pentapetalae</taxon>
        <taxon>Caryophyllales</taxon>
        <taxon>Cactineae</taxon>
        <taxon>Cactaceae</taxon>
        <taxon>Cactoideae</taxon>
        <taxon>Echinocereeae</taxon>
        <taxon>Carnegiea</taxon>
    </lineage>
</organism>
<comment type="subcellular location">
    <subcellularLocation>
        <location evidence="1">Cytoplasm</location>
        <location evidence="1">Cytoskeleton</location>
    </subcellularLocation>
</comment>
<evidence type="ECO:0000256" key="4">
    <source>
        <dbReference type="ARBA" id="ARBA00022701"/>
    </source>
</evidence>
<feature type="compositionally biased region" description="Polar residues" evidence="6">
    <location>
        <begin position="198"/>
        <end position="217"/>
    </location>
</feature>
<dbReference type="InterPro" id="IPR044806">
    <property type="entry name" value="WVD2/WDL1-4"/>
</dbReference>
<dbReference type="PANTHER" id="PTHR46372:SF2">
    <property type="entry name" value="PROTEIN WVD2-LIKE 3"/>
    <property type="match status" value="1"/>
</dbReference>
<dbReference type="GO" id="GO:0005874">
    <property type="term" value="C:microtubule"/>
    <property type="evidence" value="ECO:0007669"/>
    <property type="project" value="UniProtKB-KW"/>
</dbReference>
<evidence type="ECO:0000256" key="5">
    <source>
        <dbReference type="ARBA" id="ARBA00023212"/>
    </source>
</evidence>
<evidence type="ECO:0000256" key="3">
    <source>
        <dbReference type="ARBA" id="ARBA00022490"/>
    </source>
</evidence>
<feature type="region of interest" description="Disordered" evidence="6">
    <location>
        <begin position="277"/>
        <end position="340"/>
    </location>
</feature>
<dbReference type="Proteomes" id="UP001153076">
    <property type="component" value="Unassembled WGS sequence"/>
</dbReference>
<evidence type="ECO:0000313" key="9">
    <source>
        <dbReference type="Proteomes" id="UP001153076"/>
    </source>
</evidence>
<evidence type="ECO:0000256" key="1">
    <source>
        <dbReference type="ARBA" id="ARBA00004245"/>
    </source>
</evidence>
<comment type="similarity">
    <text evidence="2">Belongs to the TPX2 family.</text>
</comment>
<evidence type="ECO:0000313" key="8">
    <source>
        <dbReference type="EMBL" id="KAJ8441757.1"/>
    </source>
</evidence>
<accession>A0A9Q1KEG1</accession>
<dbReference type="Pfam" id="PF06886">
    <property type="entry name" value="TPX2"/>
    <property type="match status" value="1"/>
</dbReference>
<evidence type="ECO:0000259" key="7">
    <source>
        <dbReference type="Pfam" id="PF06886"/>
    </source>
</evidence>
<feature type="domain" description="TPX2 C-terminal" evidence="7">
    <location>
        <begin position="221"/>
        <end position="290"/>
    </location>
</feature>
<proteinExistence type="inferred from homology"/>
<keyword evidence="5" id="KW-0206">Cytoskeleton</keyword>
<feature type="compositionally biased region" description="Basic and acidic residues" evidence="6">
    <location>
        <begin position="310"/>
        <end position="319"/>
    </location>
</feature>
<gene>
    <name evidence="8" type="ORF">Cgig2_009186</name>
</gene>
<comment type="caution">
    <text evidence="8">The sequence shown here is derived from an EMBL/GenBank/DDBJ whole genome shotgun (WGS) entry which is preliminary data.</text>
</comment>
<sequence>MGMEVRESCSDKEPDGTVIYSNGASAALSCESEATHHDSIESLDNRNSFSESCAVHEECDVKECTTDTPTKVSETTKIEKIEEQSHPCISVDDNNSQEAVKARNMETKDGRKPRVPVKLVSHGRVSCTVPQPFALATEKRASARPSETETDVNKSSQKSKSTPPLNSGKKIQPILMSVSRKPLQPDNKKHPDEEDASSAASDGQPSAWSSRSKTTVASAPVFRSSERAEKRREFYSKLEEKHQALEAEKLESEARSQEEKEAAIKQLRKSMMFKASPMPSFYHEGPPPKLELKKAPPTRPKSPKLGRRKSCSDADDKGKKNSTKGNRHSVSIQKEYPPISVKPEAQPYVLTTNEICEHNQELEREHLSEMNKAILSMMNGENNVVISALS</sequence>
<dbReference type="EMBL" id="JAKOGI010000155">
    <property type="protein sequence ID" value="KAJ8441757.1"/>
    <property type="molecule type" value="Genomic_DNA"/>
</dbReference>
<reference evidence="8" key="1">
    <citation type="submission" date="2022-04" db="EMBL/GenBank/DDBJ databases">
        <title>Carnegiea gigantea Genome sequencing and assembly v2.</title>
        <authorList>
            <person name="Copetti D."/>
            <person name="Sanderson M.J."/>
            <person name="Burquez A."/>
            <person name="Wojciechowski M.F."/>
        </authorList>
    </citation>
    <scope>NUCLEOTIDE SEQUENCE</scope>
    <source>
        <strain evidence="8">SGP5-SGP5p</strain>
        <tissue evidence="8">Aerial part</tissue>
    </source>
</reference>
<evidence type="ECO:0000256" key="6">
    <source>
        <dbReference type="SAM" id="MobiDB-lite"/>
    </source>
</evidence>
<dbReference type="PANTHER" id="PTHR46372">
    <property type="entry name" value="PROTEIN WVD2-LIKE 3"/>
    <property type="match status" value="1"/>
</dbReference>
<feature type="region of interest" description="Disordered" evidence="6">
    <location>
        <begin position="87"/>
        <end position="235"/>
    </location>
</feature>
<protein>
    <recommendedName>
        <fullName evidence="7">TPX2 C-terminal domain-containing protein</fullName>
    </recommendedName>
</protein>
<dbReference type="PROSITE" id="PS51257">
    <property type="entry name" value="PROKAR_LIPOPROTEIN"/>
    <property type="match status" value="1"/>
</dbReference>
<name>A0A9Q1KEG1_9CARY</name>
<dbReference type="AlphaFoldDB" id="A0A9Q1KEG1"/>
<evidence type="ECO:0000256" key="2">
    <source>
        <dbReference type="ARBA" id="ARBA00005885"/>
    </source>
</evidence>
<dbReference type="GO" id="GO:0008017">
    <property type="term" value="F:microtubule binding"/>
    <property type="evidence" value="ECO:0007669"/>
    <property type="project" value="InterPro"/>
</dbReference>
<dbReference type="GO" id="GO:0000226">
    <property type="term" value="P:microtubule cytoskeleton organization"/>
    <property type="evidence" value="ECO:0007669"/>
    <property type="project" value="InterPro"/>
</dbReference>
<dbReference type="InterPro" id="IPR027329">
    <property type="entry name" value="TPX2_C"/>
</dbReference>
<keyword evidence="9" id="KW-1185">Reference proteome</keyword>
<feature type="compositionally biased region" description="Basic and acidic residues" evidence="6">
    <location>
        <begin position="224"/>
        <end position="235"/>
    </location>
</feature>
<keyword evidence="3" id="KW-0963">Cytoplasm</keyword>